<accession>A0A2T8FAV2</accession>
<name>A0A2T8FAV2_9ACTN</name>
<dbReference type="InterPro" id="IPR026579">
    <property type="entry name" value="FtsQ"/>
</dbReference>
<dbReference type="PROSITE" id="PS51779">
    <property type="entry name" value="POTRA"/>
    <property type="match status" value="1"/>
</dbReference>
<dbReference type="GO" id="GO:0005886">
    <property type="term" value="C:plasma membrane"/>
    <property type="evidence" value="ECO:0007669"/>
    <property type="project" value="UniProtKB-SubCell"/>
</dbReference>
<evidence type="ECO:0000256" key="5">
    <source>
        <dbReference type="ARBA" id="ARBA00022989"/>
    </source>
</evidence>
<comment type="similarity">
    <text evidence="8">Belongs to the FtsQ/DivIB family. FtsQ subfamily.</text>
</comment>
<dbReference type="GO" id="GO:0090529">
    <property type="term" value="P:cell septum assembly"/>
    <property type="evidence" value="ECO:0007669"/>
    <property type="project" value="InterPro"/>
</dbReference>
<keyword evidence="7 8" id="KW-0131">Cell cycle</keyword>
<keyword evidence="11" id="KW-1185">Reference proteome</keyword>
<evidence type="ECO:0000256" key="4">
    <source>
        <dbReference type="ARBA" id="ARBA00022692"/>
    </source>
</evidence>
<dbReference type="Proteomes" id="UP000246018">
    <property type="component" value="Unassembled WGS sequence"/>
</dbReference>
<dbReference type="AlphaFoldDB" id="A0A2T8FAV2"/>
<keyword evidence="4 8" id="KW-0812">Transmembrane</keyword>
<comment type="function">
    <text evidence="8">Essential cell division protein.</text>
</comment>
<gene>
    <name evidence="8" type="primary">ftsQ</name>
    <name evidence="10" type="ORF">DDE18_10620</name>
</gene>
<sequence>MALADRRSQSREDPRVRAERVTRQRFARRQWRRRWMSWKYIVAALLLVGLAVASVWALFFSTWLSVKGVEVQGNRILTTQRVLGVAAVPEGEQLALVDLDRARRRLESLAEVRSADVTRSWPDRVHIEVEERTAVAVVELGGRLRALDPEGVVFREYKAVPKGMPRVRPTTATGTDALKEAAGVVAALPADLAKRVDHLAVETIDQITLVLRDGREVLWGSADESELKATVLEALLAEAGEARSFDVSVPAHPTYRP</sequence>
<dbReference type="Pfam" id="PF08478">
    <property type="entry name" value="POTRA_1"/>
    <property type="match status" value="1"/>
</dbReference>
<dbReference type="HAMAP" id="MF_00911">
    <property type="entry name" value="FtsQ_subfam"/>
    <property type="match status" value="1"/>
</dbReference>
<evidence type="ECO:0000256" key="2">
    <source>
        <dbReference type="ARBA" id="ARBA00022475"/>
    </source>
</evidence>
<keyword evidence="6 8" id="KW-0472">Membrane</keyword>
<evidence type="ECO:0000256" key="3">
    <source>
        <dbReference type="ARBA" id="ARBA00022618"/>
    </source>
</evidence>
<evidence type="ECO:0000259" key="9">
    <source>
        <dbReference type="PROSITE" id="PS51779"/>
    </source>
</evidence>
<dbReference type="InterPro" id="IPR050487">
    <property type="entry name" value="FtsQ_DivIB"/>
</dbReference>
<dbReference type="InterPro" id="IPR005548">
    <property type="entry name" value="Cell_div_FtsQ/DivIB_C"/>
</dbReference>
<evidence type="ECO:0000256" key="6">
    <source>
        <dbReference type="ARBA" id="ARBA00023136"/>
    </source>
</evidence>
<dbReference type="RefSeq" id="WP_116572236.1">
    <property type="nucleotide sequence ID" value="NZ_QDGZ01000004.1"/>
</dbReference>
<dbReference type="Pfam" id="PF03799">
    <property type="entry name" value="FtsQ_DivIB_C"/>
    <property type="match status" value="1"/>
</dbReference>
<dbReference type="PANTHER" id="PTHR37820:SF1">
    <property type="entry name" value="CELL DIVISION PROTEIN FTSQ"/>
    <property type="match status" value="1"/>
</dbReference>
<dbReference type="OrthoDB" id="9790760at2"/>
<dbReference type="InterPro" id="IPR034746">
    <property type="entry name" value="POTRA"/>
</dbReference>
<comment type="subcellular location">
    <subcellularLocation>
        <location evidence="8">Cell membrane</location>
        <topology evidence="8">Single-pass type II membrane protein</topology>
    </subcellularLocation>
    <subcellularLocation>
        <location evidence="1">Membrane</location>
    </subcellularLocation>
    <text evidence="8">Localizes to the division septum.</text>
</comment>
<dbReference type="PANTHER" id="PTHR37820">
    <property type="entry name" value="CELL DIVISION PROTEIN DIVIB"/>
    <property type="match status" value="1"/>
</dbReference>
<evidence type="ECO:0000256" key="1">
    <source>
        <dbReference type="ARBA" id="ARBA00004370"/>
    </source>
</evidence>
<evidence type="ECO:0000313" key="11">
    <source>
        <dbReference type="Proteomes" id="UP000246018"/>
    </source>
</evidence>
<dbReference type="InterPro" id="IPR013685">
    <property type="entry name" value="POTRA_FtsQ_type"/>
</dbReference>
<keyword evidence="2 8" id="KW-1003">Cell membrane</keyword>
<dbReference type="EMBL" id="QDGZ01000004">
    <property type="protein sequence ID" value="PVG82805.1"/>
    <property type="molecule type" value="Genomic_DNA"/>
</dbReference>
<comment type="caution">
    <text evidence="10">The sequence shown here is derived from an EMBL/GenBank/DDBJ whole genome shotgun (WGS) entry which is preliminary data.</text>
</comment>
<organism evidence="10 11">
    <name type="scientific">Nocardioides gansuensis</name>
    <dbReference type="NCBI Taxonomy" id="2138300"/>
    <lineage>
        <taxon>Bacteria</taxon>
        <taxon>Bacillati</taxon>
        <taxon>Actinomycetota</taxon>
        <taxon>Actinomycetes</taxon>
        <taxon>Propionibacteriales</taxon>
        <taxon>Nocardioidaceae</taxon>
        <taxon>Nocardioides</taxon>
    </lineage>
</organism>
<protein>
    <recommendedName>
        <fullName evidence="8">Cell division protein FtsQ</fullName>
    </recommendedName>
</protein>
<feature type="domain" description="POTRA" evidence="9">
    <location>
        <begin position="64"/>
        <end position="132"/>
    </location>
</feature>
<evidence type="ECO:0000256" key="7">
    <source>
        <dbReference type="ARBA" id="ARBA00023306"/>
    </source>
</evidence>
<keyword evidence="5 8" id="KW-1133">Transmembrane helix</keyword>
<keyword evidence="3 8" id="KW-0132">Cell division</keyword>
<proteinExistence type="inferred from homology"/>
<evidence type="ECO:0000313" key="10">
    <source>
        <dbReference type="EMBL" id="PVG82805.1"/>
    </source>
</evidence>
<reference evidence="10 11" key="1">
    <citation type="submission" date="2018-04" db="EMBL/GenBank/DDBJ databases">
        <title>Genome of Nocardioides gansuensis WSJ-1.</title>
        <authorList>
            <person name="Wu S."/>
            <person name="Wang G."/>
        </authorList>
    </citation>
    <scope>NUCLEOTIDE SEQUENCE [LARGE SCALE GENOMIC DNA]</scope>
    <source>
        <strain evidence="10 11">WSJ-1</strain>
    </source>
</reference>
<dbReference type="GO" id="GO:0032153">
    <property type="term" value="C:cell division site"/>
    <property type="evidence" value="ECO:0007669"/>
    <property type="project" value="UniProtKB-UniRule"/>
</dbReference>
<dbReference type="GO" id="GO:0043093">
    <property type="term" value="P:FtsZ-dependent cytokinesis"/>
    <property type="evidence" value="ECO:0007669"/>
    <property type="project" value="UniProtKB-UniRule"/>
</dbReference>
<evidence type="ECO:0000256" key="8">
    <source>
        <dbReference type="HAMAP-Rule" id="MF_00911"/>
    </source>
</evidence>
<dbReference type="Gene3D" id="3.10.20.310">
    <property type="entry name" value="membrane protein fhac"/>
    <property type="match status" value="1"/>
</dbReference>